<evidence type="ECO:0000313" key="4">
    <source>
        <dbReference type="Proteomes" id="UP000238442"/>
    </source>
</evidence>
<dbReference type="SUPFAM" id="SSF103647">
    <property type="entry name" value="TSP type-3 repeat"/>
    <property type="match status" value="1"/>
</dbReference>
<accession>A0A2S0I0G1</accession>
<dbReference type="KEGG" id="aue:C5O00_10095"/>
<evidence type="ECO:0000256" key="2">
    <source>
        <dbReference type="SAM" id="SignalP"/>
    </source>
</evidence>
<keyword evidence="4" id="KW-1185">Reference proteome</keyword>
<dbReference type="Gene3D" id="3.10.50.40">
    <property type="match status" value="1"/>
</dbReference>
<name>A0A2S0I0G1_9FLAO</name>
<feature type="signal peptide" evidence="2">
    <location>
        <begin position="1"/>
        <end position="23"/>
    </location>
</feature>
<dbReference type="GO" id="GO:0005509">
    <property type="term" value="F:calcium ion binding"/>
    <property type="evidence" value="ECO:0007669"/>
    <property type="project" value="InterPro"/>
</dbReference>
<reference evidence="3 4" key="1">
    <citation type="submission" date="2018-02" db="EMBL/GenBank/DDBJ databases">
        <title>Genomic analysis of the strain RR4-38 isolated from a seawater recirculating aquaculture system.</title>
        <authorList>
            <person name="Kim Y.-S."/>
            <person name="Jang Y.H."/>
            <person name="Kim K.-H."/>
        </authorList>
    </citation>
    <scope>NUCLEOTIDE SEQUENCE [LARGE SCALE GENOMIC DNA]</scope>
    <source>
        <strain evidence="3 4">RR4-38</strain>
    </source>
</reference>
<dbReference type="AlphaFoldDB" id="A0A2S0I0G1"/>
<evidence type="ECO:0000256" key="1">
    <source>
        <dbReference type="SAM" id="MobiDB-lite"/>
    </source>
</evidence>
<dbReference type="GO" id="GO:0003755">
    <property type="term" value="F:peptidyl-prolyl cis-trans isomerase activity"/>
    <property type="evidence" value="ECO:0007669"/>
    <property type="project" value="InterPro"/>
</dbReference>
<gene>
    <name evidence="3" type="ORF">C5O00_10095</name>
</gene>
<proteinExistence type="predicted"/>
<feature type="chain" id="PRO_5015583456" description="Peptidylprolyl isomerase" evidence="2">
    <location>
        <begin position="24"/>
        <end position="310"/>
    </location>
</feature>
<dbReference type="SUPFAM" id="SSF54534">
    <property type="entry name" value="FKBP-like"/>
    <property type="match status" value="1"/>
</dbReference>
<feature type="region of interest" description="Disordered" evidence="1">
    <location>
        <begin position="238"/>
        <end position="310"/>
    </location>
</feature>
<dbReference type="InterPro" id="IPR046357">
    <property type="entry name" value="PPIase_dom_sf"/>
</dbReference>
<dbReference type="InterPro" id="IPR028974">
    <property type="entry name" value="TSP_type-3_rpt"/>
</dbReference>
<organism evidence="3 4">
    <name type="scientific">Pukyongia salina</name>
    <dbReference type="NCBI Taxonomy" id="2094025"/>
    <lineage>
        <taxon>Bacteria</taxon>
        <taxon>Pseudomonadati</taxon>
        <taxon>Bacteroidota</taxon>
        <taxon>Flavobacteriia</taxon>
        <taxon>Flavobacteriales</taxon>
        <taxon>Flavobacteriaceae</taxon>
        <taxon>Pukyongia</taxon>
    </lineage>
</organism>
<evidence type="ECO:0008006" key="5">
    <source>
        <dbReference type="Google" id="ProtNLM"/>
    </source>
</evidence>
<feature type="compositionally biased region" description="Acidic residues" evidence="1">
    <location>
        <begin position="295"/>
        <end position="310"/>
    </location>
</feature>
<sequence length="310" mass="34415">MKKYLTFLSLALLLSALTTSCGNDDNPEDNFIPARDRAEEAPLSQAIIEEYLDTHFYNYEEFANPPADFDYQIKFDTIEGANANKIPLSQQVSFKMAKDRLKDGLEYKLYYLKVREGDGDRPEFPDIATITYDGIFINKEETTIDYTRRFDASTIPVRFDMTAIVNGLQDALVEFKGATEIITNPDGSVSFEGYGIGAVFMPAGLGYYVDPPVTSSIPTYAQLIFAFHLYENEMGDQDGDGVPSVVEDLNGNKLEEDDDTDGDSLPNYADADDDNDGRPTSDEIEIDGNGNITYPDEDGDGIPDYLDADS</sequence>
<dbReference type="PROSITE" id="PS51257">
    <property type="entry name" value="PROKAR_LIPOPROTEIN"/>
    <property type="match status" value="1"/>
</dbReference>
<protein>
    <recommendedName>
        <fullName evidence="5">Peptidylprolyl isomerase</fullName>
    </recommendedName>
</protein>
<keyword evidence="2" id="KW-0732">Signal</keyword>
<dbReference type="EMBL" id="CP027062">
    <property type="protein sequence ID" value="AVI52399.1"/>
    <property type="molecule type" value="Genomic_DNA"/>
</dbReference>
<dbReference type="OrthoDB" id="1424215at2"/>
<evidence type="ECO:0000313" key="3">
    <source>
        <dbReference type="EMBL" id="AVI52399.1"/>
    </source>
</evidence>
<dbReference type="RefSeq" id="WP_105217638.1">
    <property type="nucleotide sequence ID" value="NZ_CP027062.1"/>
</dbReference>
<dbReference type="Proteomes" id="UP000238442">
    <property type="component" value="Chromosome"/>
</dbReference>